<sequence length="59" mass="6505">MKDISIKSIESIKADGFSLIIENATGEKQTLPNGLIEIVKENISYPTTAMKSLSTKYSR</sequence>
<dbReference type="Proteomes" id="UP000290287">
    <property type="component" value="Unassembled WGS sequence"/>
</dbReference>
<dbReference type="EMBL" id="PEIB01000004">
    <property type="protein sequence ID" value="RXJ74014.1"/>
    <property type="molecule type" value="Genomic_DNA"/>
</dbReference>
<protein>
    <submittedName>
        <fullName evidence="1">Uncharacterized protein</fullName>
    </submittedName>
</protein>
<gene>
    <name evidence="1" type="ORF">CS022_05010</name>
</gene>
<accession>A0A4Q0YUZ5</accession>
<comment type="caution">
    <text evidence="1">The sequence shown here is derived from an EMBL/GenBank/DDBJ whole genome shotgun (WGS) entry which is preliminary data.</text>
</comment>
<organism evidence="1 2">
    <name type="scientific">Veronia nyctiphanis</name>
    <dbReference type="NCBI Taxonomy" id="1278244"/>
    <lineage>
        <taxon>Bacteria</taxon>
        <taxon>Pseudomonadati</taxon>
        <taxon>Pseudomonadota</taxon>
        <taxon>Gammaproteobacteria</taxon>
        <taxon>Vibrionales</taxon>
        <taxon>Vibrionaceae</taxon>
        <taxon>Veronia</taxon>
    </lineage>
</organism>
<evidence type="ECO:0000313" key="1">
    <source>
        <dbReference type="EMBL" id="RXJ74014.1"/>
    </source>
</evidence>
<evidence type="ECO:0000313" key="2">
    <source>
        <dbReference type="Proteomes" id="UP000290287"/>
    </source>
</evidence>
<keyword evidence="2" id="KW-1185">Reference proteome</keyword>
<name>A0A4Q0YUZ5_9GAMM</name>
<dbReference type="RefSeq" id="WP_129121371.1">
    <property type="nucleotide sequence ID" value="NZ_PEIB01000004.1"/>
</dbReference>
<reference evidence="1 2" key="1">
    <citation type="submission" date="2017-10" db="EMBL/GenBank/DDBJ databases">
        <title>Nyctiphanis sp. nov., isolated from the stomach of the euphausiid Nyctiphanes simplex (Hansen, 1911) in the Gulf of California.</title>
        <authorList>
            <person name="Gomez-Gil B."/>
            <person name="Aguilar-Mendez M."/>
            <person name="Lopez-Cortes A."/>
            <person name="Gomez-Gutierrez J."/>
            <person name="Roque A."/>
            <person name="Lang E."/>
            <person name="Gonzalez-Castillo A."/>
        </authorList>
    </citation>
    <scope>NUCLEOTIDE SEQUENCE [LARGE SCALE GENOMIC DNA]</scope>
    <source>
        <strain evidence="1 2">CAIM 600</strain>
    </source>
</reference>
<proteinExistence type="predicted"/>
<dbReference type="AlphaFoldDB" id="A0A4Q0YUZ5"/>